<dbReference type="InterPro" id="IPR016053">
    <property type="entry name" value="Haem_Oase-like"/>
</dbReference>
<evidence type="ECO:0000313" key="5">
    <source>
        <dbReference type="Proteomes" id="UP000218209"/>
    </source>
</evidence>
<evidence type="ECO:0000256" key="1">
    <source>
        <dbReference type="ARBA" id="ARBA00022617"/>
    </source>
</evidence>
<dbReference type="GO" id="GO:0046872">
    <property type="term" value="F:metal ion binding"/>
    <property type="evidence" value="ECO:0007669"/>
    <property type="project" value="UniProtKB-KW"/>
</dbReference>
<reference evidence="4 5" key="1">
    <citation type="submission" date="2017-03" db="EMBL/GenBank/DDBJ databases">
        <title>WGS assembly of Porphyra umbilicalis.</title>
        <authorList>
            <person name="Brawley S.H."/>
            <person name="Blouin N.A."/>
            <person name="Ficko-Blean E."/>
            <person name="Wheeler G.L."/>
            <person name="Lohr M."/>
            <person name="Goodson H.V."/>
            <person name="Jenkins J.W."/>
            <person name="Blaby-Haas C.E."/>
            <person name="Helliwell K.E."/>
            <person name="Chan C."/>
            <person name="Marriage T."/>
            <person name="Bhattacharya D."/>
            <person name="Klein A.S."/>
            <person name="Badis Y."/>
            <person name="Brodie J."/>
            <person name="Cao Y."/>
            <person name="Collen J."/>
            <person name="Dittami S.M."/>
            <person name="Gachon C.M."/>
            <person name="Green B.R."/>
            <person name="Karpowicz S."/>
            <person name="Kim J.W."/>
            <person name="Kudahl U."/>
            <person name="Lin S."/>
            <person name="Michel G."/>
            <person name="Mittag M."/>
            <person name="Olson B.J."/>
            <person name="Pangilinan J."/>
            <person name="Peng Y."/>
            <person name="Qiu H."/>
            <person name="Shu S."/>
            <person name="Singer J.T."/>
            <person name="Smith A.G."/>
            <person name="Sprecher B.N."/>
            <person name="Wagner V."/>
            <person name="Wang W."/>
            <person name="Wang Z.-Y."/>
            <person name="Yan J."/>
            <person name="Yarish C."/>
            <person name="Zoeuner-Riek S."/>
            <person name="Zhuang Y."/>
            <person name="Zou Y."/>
            <person name="Lindquist E.A."/>
            <person name="Grimwood J."/>
            <person name="Barry K."/>
            <person name="Rokhsar D.S."/>
            <person name="Schmutz J."/>
            <person name="Stiller J.W."/>
            <person name="Grossman A.R."/>
            <person name="Prochnik S.E."/>
        </authorList>
    </citation>
    <scope>NUCLEOTIDE SEQUENCE [LARGE SCALE GENOMIC DNA]</scope>
    <source>
        <strain evidence="4">4086291</strain>
    </source>
</reference>
<dbReference type="PANTHER" id="PTHR10720:SF0">
    <property type="entry name" value="HEME OXYGENASE"/>
    <property type="match status" value="1"/>
</dbReference>
<gene>
    <name evidence="4" type="ORF">BU14_1735s0001</name>
</gene>
<dbReference type="SUPFAM" id="SSF48613">
    <property type="entry name" value="Heme oxygenase-like"/>
    <property type="match status" value="1"/>
</dbReference>
<dbReference type="InterPro" id="IPR016084">
    <property type="entry name" value="Haem_Oase-like_multi-hlx"/>
</dbReference>
<accession>A0A1X6NL09</accession>
<name>A0A1X6NL09_PORUM</name>
<protein>
    <recommendedName>
        <fullName evidence="6">Heme oxygenase</fullName>
    </recommendedName>
</protein>
<dbReference type="GO" id="GO:0004392">
    <property type="term" value="F:heme oxygenase (decyclizing) activity"/>
    <property type="evidence" value="ECO:0007669"/>
    <property type="project" value="InterPro"/>
</dbReference>
<keyword evidence="2" id="KW-0479">Metal-binding</keyword>
<dbReference type="Pfam" id="PF01126">
    <property type="entry name" value="Heme_oxygenase"/>
    <property type="match status" value="1"/>
</dbReference>
<sequence length="271" mass="27437">MESKLSGEPLPLMDHLRLASRSAHGTSRKTALAATAATAASPTVYRAATVAFATVYAELEATIEAVRLDHPRLGALHCPSLYRAAALAEDVAFHHGGDRAAAAAALAAPPSPAVATYVAHIRSLAGGPSPITLVGLASAMHIAPAAGGSVLGRLLRWTLRLGRGSGGLSVFEYPNVNVAAVRRRYKEGLNALALSPAERDAVAAQRVRVFALNDAVFVEVAAAAARGGVATAGQGVVAVGRGLAVAAVLVGGAWAAREVLLGSVGVLLGWA</sequence>
<dbReference type="Gene3D" id="1.20.910.10">
    <property type="entry name" value="Heme oxygenase-like"/>
    <property type="match status" value="1"/>
</dbReference>
<dbReference type="GO" id="GO:0006788">
    <property type="term" value="P:heme oxidation"/>
    <property type="evidence" value="ECO:0007669"/>
    <property type="project" value="InterPro"/>
</dbReference>
<dbReference type="EMBL" id="KV919696">
    <property type="protein sequence ID" value="OSX69210.1"/>
    <property type="molecule type" value="Genomic_DNA"/>
</dbReference>
<dbReference type="AlphaFoldDB" id="A0A1X6NL09"/>
<dbReference type="Proteomes" id="UP000218209">
    <property type="component" value="Unassembled WGS sequence"/>
</dbReference>
<dbReference type="PANTHER" id="PTHR10720">
    <property type="entry name" value="HEME OXYGENASE"/>
    <property type="match status" value="1"/>
</dbReference>
<keyword evidence="5" id="KW-1185">Reference proteome</keyword>
<evidence type="ECO:0000256" key="2">
    <source>
        <dbReference type="ARBA" id="ARBA00022723"/>
    </source>
</evidence>
<evidence type="ECO:0000256" key="3">
    <source>
        <dbReference type="ARBA" id="ARBA00023004"/>
    </source>
</evidence>
<evidence type="ECO:0000313" key="4">
    <source>
        <dbReference type="EMBL" id="OSX69210.1"/>
    </source>
</evidence>
<dbReference type="CDD" id="cd19165">
    <property type="entry name" value="HemeO"/>
    <property type="match status" value="1"/>
</dbReference>
<evidence type="ECO:0008006" key="6">
    <source>
        <dbReference type="Google" id="ProtNLM"/>
    </source>
</evidence>
<proteinExistence type="predicted"/>
<keyword evidence="1" id="KW-0349">Heme</keyword>
<organism evidence="4 5">
    <name type="scientific">Porphyra umbilicalis</name>
    <name type="common">Purple laver</name>
    <name type="synonym">Red alga</name>
    <dbReference type="NCBI Taxonomy" id="2786"/>
    <lineage>
        <taxon>Eukaryota</taxon>
        <taxon>Rhodophyta</taxon>
        <taxon>Bangiophyceae</taxon>
        <taxon>Bangiales</taxon>
        <taxon>Bangiaceae</taxon>
        <taxon>Porphyra</taxon>
    </lineage>
</organism>
<dbReference type="InterPro" id="IPR002051">
    <property type="entry name" value="Haem_Oase"/>
</dbReference>
<keyword evidence="3" id="KW-0408">Iron</keyword>